<feature type="domain" description="HTH hxlR-type" evidence="4">
    <location>
        <begin position="9"/>
        <end position="107"/>
    </location>
</feature>
<organism evidence="5 6">
    <name type="scientific">Tenacibaculum gallaicum</name>
    <dbReference type="NCBI Taxonomy" id="561505"/>
    <lineage>
        <taxon>Bacteria</taxon>
        <taxon>Pseudomonadati</taxon>
        <taxon>Bacteroidota</taxon>
        <taxon>Flavobacteriia</taxon>
        <taxon>Flavobacteriales</taxon>
        <taxon>Flavobacteriaceae</taxon>
        <taxon>Tenacibaculum</taxon>
    </lineage>
</organism>
<evidence type="ECO:0000256" key="3">
    <source>
        <dbReference type="ARBA" id="ARBA00023163"/>
    </source>
</evidence>
<keyword evidence="3" id="KW-0804">Transcription</keyword>
<dbReference type="PROSITE" id="PS51118">
    <property type="entry name" value="HTH_HXLR"/>
    <property type="match status" value="1"/>
</dbReference>
<evidence type="ECO:0000256" key="2">
    <source>
        <dbReference type="ARBA" id="ARBA00023125"/>
    </source>
</evidence>
<evidence type="ECO:0000313" key="5">
    <source>
        <dbReference type="EMBL" id="REH52417.1"/>
    </source>
</evidence>
<gene>
    <name evidence="5" type="ORF">C7448_103149</name>
</gene>
<dbReference type="AlphaFoldDB" id="A0A3E0I131"/>
<dbReference type="InterPro" id="IPR002577">
    <property type="entry name" value="HTH_HxlR"/>
</dbReference>
<keyword evidence="2" id="KW-0238">DNA-binding</keyword>
<evidence type="ECO:0000259" key="4">
    <source>
        <dbReference type="PROSITE" id="PS51118"/>
    </source>
</evidence>
<proteinExistence type="predicted"/>
<dbReference type="InterPro" id="IPR036390">
    <property type="entry name" value="WH_DNA-bd_sf"/>
</dbReference>
<accession>A0A3E0I131</accession>
<evidence type="ECO:0000313" key="6">
    <source>
        <dbReference type="Proteomes" id="UP000256884"/>
    </source>
</evidence>
<reference evidence="5 6" key="1">
    <citation type="submission" date="2018-08" db="EMBL/GenBank/DDBJ databases">
        <title>Genomic Encyclopedia of Type Strains, Phase IV (KMG-IV): sequencing the most valuable type-strain genomes for metagenomic binning, comparative biology and taxonomic classification.</title>
        <authorList>
            <person name="Goeker M."/>
        </authorList>
    </citation>
    <scope>NUCLEOTIDE SEQUENCE [LARGE SCALE GENOMIC DNA]</scope>
    <source>
        <strain evidence="5 6">DSM 18841</strain>
    </source>
</reference>
<dbReference type="Proteomes" id="UP000256884">
    <property type="component" value="Unassembled WGS sequence"/>
</dbReference>
<keyword evidence="1" id="KW-0805">Transcription regulation</keyword>
<dbReference type="PANTHER" id="PTHR33204:SF29">
    <property type="entry name" value="TRANSCRIPTIONAL REGULATOR"/>
    <property type="match status" value="1"/>
</dbReference>
<dbReference type="RefSeq" id="WP_115900770.1">
    <property type="nucleotide sequence ID" value="NZ_QUNS01000003.1"/>
</dbReference>
<comment type="caution">
    <text evidence="5">The sequence shown here is derived from an EMBL/GenBank/DDBJ whole genome shotgun (WGS) entry which is preliminary data.</text>
</comment>
<dbReference type="GO" id="GO:0003677">
    <property type="term" value="F:DNA binding"/>
    <property type="evidence" value="ECO:0007669"/>
    <property type="project" value="UniProtKB-KW"/>
</dbReference>
<dbReference type="InterPro" id="IPR036388">
    <property type="entry name" value="WH-like_DNA-bd_sf"/>
</dbReference>
<sequence>MKKFSPYYCPLTYATKVISGKWKLFIISRLVEKPLRYGQIKTACETISEKMLTNQLKELEADGIITRKIYAEVPPRVEYSLTPFGNDLINALAPLHAWGIKYIEHKKIPFPEHN</sequence>
<keyword evidence="6" id="KW-1185">Reference proteome</keyword>
<name>A0A3E0I131_9FLAO</name>
<dbReference type="EMBL" id="QUNS01000003">
    <property type="protein sequence ID" value="REH52417.1"/>
    <property type="molecule type" value="Genomic_DNA"/>
</dbReference>
<dbReference type="SUPFAM" id="SSF46785">
    <property type="entry name" value="Winged helix' DNA-binding domain"/>
    <property type="match status" value="1"/>
</dbReference>
<protein>
    <submittedName>
        <fullName evidence="5">HxlR family transcriptional regulator</fullName>
    </submittedName>
</protein>
<dbReference type="Pfam" id="PF01638">
    <property type="entry name" value="HxlR"/>
    <property type="match status" value="1"/>
</dbReference>
<evidence type="ECO:0000256" key="1">
    <source>
        <dbReference type="ARBA" id="ARBA00023015"/>
    </source>
</evidence>
<dbReference type="OrthoDB" id="9797599at2"/>
<dbReference type="PANTHER" id="PTHR33204">
    <property type="entry name" value="TRANSCRIPTIONAL REGULATOR, MARR FAMILY"/>
    <property type="match status" value="1"/>
</dbReference>
<dbReference type="Gene3D" id="1.10.10.10">
    <property type="entry name" value="Winged helix-like DNA-binding domain superfamily/Winged helix DNA-binding domain"/>
    <property type="match status" value="1"/>
</dbReference>